<evidence type="ECO:0000256" key="7">
    <source>
        <dbReference type="ARBA" id="ARBA00022989"/>
    </source>
</evidence>
<evidence type="ECO:0000313" key="11">
    <source>
        <dbReference type="Proteomes" id="UP000251197"/>
    </source>
</evidence>
<keyword evidence="4" id="KW-1003">Cell membrane</keyword>
<reference evidence="10 11" key="1">
    <citation type="submission" date="2018-06" db="EMBL/GenBank/DDBJ databases">
        <authorList>
            <consortium name="Pathogen Informatics"/>
            <person name="Doyle S."/>
        </authorList>
    </citation>
    <scope>NUCLEOTIDE SEQUENCE [LARGE SCALE GENOMIC DNA]</scope>
    <source>
        <strain evidence="10 11">NCTC12120</strain>
    </source>
</reference>
<gene>
    <name evidence="10" type="primary">rbsC_4</name>
    <name evidence="10" type="ORF">NCTC12120_04733</name>
</gene>
<accession>A0A2X3IGG6</accession>
<dbReference type="AlphaFoldDB" id="A0A2X3IGG6"/>
<name>A0A2X3IGG6_9ENTR</name>
<evidence type="ECO:0000256" key="9">
    <source>
        <dbReference type="SAM" id="Phobius"/>
    </source>
</evidence>
<evidence type="ECO:0000256" key="4">
    <source>
        <dbReference type="ARBA" id="ARBA00022475"/>
    </source>
</evidence>
<dbReference type="Pfam" id="PF02653">
    <property type="entry name" value="BPD_transp_2"/>
    <property type="match status" value="1"/>
</dbReference>
<dbReference type="Proteomes" id="UP000251197">
    <property type="component" value="Unassembled WGS sequence"/>
</dbReference>
<sequence length="64" mass="6903">MNYTRLGRQIYAMGGNREAASRLGMNLLKLHFYVYGYMGILAGIAAVVQAQITQSVAPKLAAGL</sequence>
<evidence type="ECO:0000313" key="10">
    <source>
        <dbReference type="EMBL" id="SQC91562.1"/>
    </source>
</evidence>
<protein>
    <submittedName>
        <fullName evidence="10">Ribose transport system permease protein rbsC</fullName>
    </submittedName>
</protein>
<dbReference type="PANTHER" id="PTHR32196:SF21">
    <property type="entry name" value="ABC TRANSPORTER PERMEASE PROTEIN YPHD-RELATED"/>
    <property type="match status" value="1"/>
</dbReference>
<keyword evidence="8 9" id="KW-0472">Membrane</keyword>
<evidence type="ECO:0000256" key="1">
    <source>
        <dbReference type="ARBA" id="ARBA00004429"/>
    </source>
</evidence>
<evidence type="ECO:0000256" key="5">
    <source>
        <dbReference type="ARBA" id="ARBA00022519"/>
    </source>
</evidence>
<keyword evidence="5" id="KW-0997">Cell inner membrane</keyword>
<comment type="subcellular location">
    <subcellularLocation>
        <location evidence="1">Cell inner membrane</location>
        <topology evidence="1">Multi-pass membrane protein</topology>
    </subcellularLocation>
</comment>
<evidence type="ECO:0000256" key="3">
    <source>
        <dbReference type="ARBA" id="ARBA00022448"/>
    </source>
</evidence>
<feature type="transmembrane region" description="Helical" evidence="9">
    <location>
        <begin position="32"/>
        <end position="52"/>
    </location>
</feature>
<dbReference type="GO" id="GO:0022857">
    <property type="term" value="F:transmembrane transporter activity"/>
    <property type="evidence" value="ECO:0007669"/>
    <property type="project" value="InterPro"/>
</dbReference>
<dbReference type="PANTHER" id="PTHR32196">
    <property type="entry name" value="ABC TRANSPORTER PERMEASE PROTEIN YPHD-RELATED-RELATED"/>
    <property type="match status" value="1"/>
</dbReference>
<dbReference type="InterPro" id="IPR001851">
    <property type="entry name" value="ABC_transp_permease"/>
</dbReference>
<proteinExistence type="inferred from homology"/>
<dbReference type="GO" id="GO:0005886">
    <property type="term" value="C:plasma membrane"/>
    <property type="evidence" value="ECO:0007669"/>
    <property type="project" value="UniProtKB-SubCell"/>
</dbReference>
<comment type="similarity">
    <text evidence="2">Belongs to the binding-protein-dependent transport system permease family. AraH/RbsC subfamily.</text>
</comment>
<keyword evidence="6 9" id="KW-0812">Transmembrane</keyword>
<evidence type="ECO:0000256" key="8">
    <source>
        <dbReference type="ARBA" id="ARBA00023136"/>
    </source>
</evidence>
<dbReference type="EMBL" id="UAVU01000008">
    <property type="protein sequence ID" value="SQC91562.1"/>
    <property type="molecule type" value="Genomic_DNA"/>
</dbReference>
<evidence type="ECO:0000256" key="2">
    <source>
        <dbReference type="ARBA" id="ARBA00007942"/>
    </source>
</evidence>
<keyword evidence="3" id="KW-0813">Transport</keyword>
<keyword evidence="7 9" id="KW-1133">Transmembrane helix</keyword>
<organism evidence="10 11">
    <name type="scientific">Cedecea neteri</name>
    <dbReference type="NCBI Taxonomy" id="158822"/>
    <lineage>
        <taxon>Bacteria</taxon>
        <taxon>Pseudomonadati</taxon>
        <taxon>Pseudomonadota</taxon>
        <taxon>Gammaproteobacteria</taxon>
        <taxon>Enterobacterales</taxon>
        <taxon>Enterobacteriaceae</taxon>
        <taxon>Cedecea</taxon>
    </lineage>
</organism>
<evidence type="ECO:0000256" key="6">
    <source>
        <dbReference type="ARBA" id="ARBA00022692"/>
    </source>
</evidence>